<organism evidence="10 11">
    <name type="scientific">Acidimicrobium ferrooxidans (strain DSM 10331 / JCM 15462 / NBRC 103882 / ICP)</name>
    <dbReference type="NCBI Taxonomy" id="525909"/>
    <lineage>
        <taxon>Bacteria</taxon>
        <taxon>Bacillati</taxon>
        <taxon>Actinomycetota</taxon>
        <taxon>Acidimicrobiia</taxon>
        <taxon>Acidimicrobiales</taxon>
        <taxon>Acidimicrobiaceae</taxon>
        <taxon>Acidimicrobium</taxon>
    </lineage>
</organism>
<comment type="subcellular location">
    <subcellularLocation>
        <location evidence="1">Cell membrane</location>
        <topology evidence="1">Multi-pass membrane protein</topology>
    </subcellularLocation>
</comment>
<dbReference type="Pfam" id="PF09335">
    <property type="entry name" value="VTT_dom"/>
    <property type="match status" value="1"/>
</dbReference>
<evidence type="ECO:0000256" key="3">
    <source>
        <dbReference type="ARBA" id="ARBA00022475"/>
    </source>
</evidence>
<dbReference type="GO" id="GO:0005886">
    <property type="term" value="C:plasma membrane"/>
    <property type="evidence" value="ECO:0007669"/>
    <property type="project" value="UniProtKB-SubCell"/>
</dbReference>
<gene>
    <name evidence="10" type="ordered locus">Afer_1113</name>
</gene>
<dbReference type="STRING" id="525909.Afer_1113"/>
<dbReference type="InterPro" id="IPR032816">
    <property type="entry name" value="VTT_dom"/>
</dbReference>
<feature type="transmembrane region" description="Helical" evidence="8">
    <location>
        <begin position="159"/>
        <end position="182"/>
    </location>
</feature>
<dbReference type="PANTHER" id="PTHR42709:SF6">
    <property type="entry name" value="UNDECAPRENYL PHOSPHATE TRANSPORTER A"/>
    <property type="match status" value="1"/>
</dbReference>
<keyword evidence="5 8" id="KW-1133">Transmembrane helix</keyword>
<feature type="compositionally biased region" description="Low complexity" evidence="7">
    <location>
        <begin position="198"/>
        <end position="213"/>
    </location>
</feature>
<keyword evidence="3" id="KW-1003">Cell membrane</keyword>
<proteinExistence type="inferred from homology"/>
<comment type="similarity">
    <text evidence="2">Belongs to the DedA family.</text>
</comment>
<evidence type="ECO:0000256" key="5">
    <source>
        <dbReference type="ARBA" id="ARBA00022989"/>
    </source>
</evidence>
<dbReference type="RefSeq" id="WP_015798532.1">
    <property type="nucleotide sequence ID" value="NC_013124.1"/>
</dbReference>
<reference evidence="10 11" key="1">
    <citation type="journal article" date="2009" name="Stand. Genomic Sci.">
        <title>Complete genome sequence of Acidimicrobium ferrooxidans type strain (ICP).</title>
        <authorList>
            <person name="Clum A."/>
            <person name="Nolan M."/>
            <person name="Lang E."/>
            <person name="Glavina Del Rio T."/>
            <person name="Tice H."/>
            <person name="Copeland A."/>
            <person name="Cheng J.F."/>
            <person name="Lucas S."/>
            <person name="Chen F."/>
            <person name="Bruce D."/>
            <person name="Goodwin L."/>
            <person name="Pitluck S."/>
            <person name="Ivanova N."/>
            <person name="Mavrommatis K."/>
            <person name="Mikhailova N."/>
            <person name="Pati A."/>
            <person name="Chen A."/>
            <person name="Palaniappan K."/>
            <person name="Goker M."/>
            <person name="Spring S."/>
            <person name="Land M."/>
            <person name="Hauser L."/>
            <person name="Chang Y.J."/>
            <person name="Jeffries C.C."/>
            <person name="Chain P."/>
            <person name="Bristow J."/>
            <person name="Eisen J.A."/>
            <person name="Markowitz V."/>
            <person name="Hugenholtz P."/>
            <person name="Kyrpides N.C."/>
            <person name="Klenk H.P."/>
            <person name="Lapidus A."/>
        </authorList>
    </citation>
    <scope>NUCLEOTIDE SEQUENCE [LARGE SCALE GENOMIC DNA]</scope>
    <source>
        <strain evidence="11">DSM 10331 / JCM 15462 / NBRC 103882 / ICP</strain>
    </source>
</reference>
<evidence type="ECO:0000256" key="7">
    <source>
        <dbReference type="SAM" id="MobiDB-lite"/>
    </source>
</evidence>
<dbReference type="HOGENOM" id="CLU_1029068_0_0_11"/>
<evidence type="ECO:0000256" key="1">
    <source>
        <dbReference type="ARBA" id="ARBA00004651"/>
    </source>
</evidence>
<keyword evidence="4 8" id="KW-0812">Transmembrane</keyword>
<keyword evidence="11" id="KW-1185">Reference proteome</keyword>
<feature type="domain" description="VTT" evidence="9">
    <location>
        <begin position="31"/>
        <end position="150"/>
    </location>
</feature>
<dbReference type="Proteomes" id="UP000000771">
    <property type="component" value="Chromosome"/>
</dbReference>
<evidence type="ECO:0000256" key="4">
    <source>
        <dbReference type="ARBA" id="ARBA00022692"/>
    </source>
</evidence>
<evidence type="ECO:0000259" key="9">
    <source>
        <dbReference type="Pfam" id="PF09335"/>
    </source>
</evidence>
<evidence type="ECO:0000313" key="11">
    <source>
        <dbReference type="Proteomes" id="UP000000771"/>
    </source>
</evidence>
<evidence type="ECO:0000256" key="8">
    <source>
        <dbReference type="SAM" id="Phobius"/>
    </source>
</evidence>
<dbReference type="eggNOG" id="COG0586">
    <property type="taxonomic scope" value="Bacteria"/>
</dbReference>
<dbReference type="EMBL" id="CP001631">
    <property type="protein sequence ID" value="ACU54046.1"/>
    <property type="molecule type" value="Genomic_DNA"/>
</dbReference>
<sequence>MTHLIETWGVLAVFALSVAQSLGVPTSSELTFGLVGLLWALGRMNPVAGIAAGVIGELIGAIVAWWLAAAAVESHWWARFEAHPLVAAFRGVLTSLLRRRFGVLISRLIPLERNVAAWAAGVAEVSLGALALQSVVGSAIFATAFALAGYEAKDAITTIAHRAGQIGEVVAVILVVGVVLAIRQMAHRQLGRSRAARSGHAATQPDATAPDTTATEDRLVLQLLPSEPLSSAAYLDALGRIHQTEPPSPDVSADEGRRAPRRDLPTSGSR</sequence>
<dbReference type="KEGG" id="afo:Afer_1113"/>
<feature type="region of interest" description="Disordered" evidence="7">
    <location>
        <begin position="239"/>
        <end position="270"/>
    </location>
</feature>
<evidence type="ECO:0000313" key="10">
    <source>
        <dbReference type="EMBL" id="ACU54046.1"/>
    </source>
</evidence>
<feature type="region of interest" description="Disordered" evidence="7">
    <location>
        <begin position="193"/>
        <end position="213"/>
    </location>
</feature>
<dbReference type="InterPro" id="IPR051311">
    <property type="entry name" value="DedA_domain"/>
</dbReference>
<protein>
    <submittedName>
        <fullName evidence="10">SNARE associated Golgi protein</fullName>
    </submittedName>
</protein>
<name>C7LZ88_ACIFD</name>
<dbReference type="PANTHER" id="PTHR42709">
    <property type="entry name" value="ALKALINE PHOSPHATASE LIKE PROTEIN"/>
    <property type="match status" value="1"/>
</dbReference>
<evidence type="ECO:0000256" key="2">
    <source>
        <dbReference type="ARBA" id="ARBA00010792"/>
    </source>
</evidence>
<dbReference type="AlphaFoldDB" id="C7LZ88"/>
<feature type="transmembrane region" description="Helical" evidence="8">
    <location>
        <begin position="115"/>
        <end position="147"/>
    </location>
</feature>
<accession>C7LZ88</accession>
<evidence type="ECO:0000256" key="6">
    <source>
        <dbReference type="ARBA" id="ARBA00023136"/>
    </source>
</evidence>
<feature type="transmembrane region" description="Helical" evidence="8">
    <location>
        <begin position="47"/>
        <end position="69"/>
    </location>
</feature>
<feature type="compositionally biased region" description="Basic and acidic residues" evidence="7">
    <location>
        <begin position="254"/>
        <end position="264"/>
    </location>
</feature>
<keyword evidence="6 8" id="KW-0472">Membrane</keyword>